<keyword evidence="3" id="KW-1185">Reference proteome</keyword>
<evidence type="ECO:0000313" key="3">
    <source>
        <dbReference type="Proteomes" id="UP000045285"/>
    </source>
</evidence>
<evidence type="ECO:0000313" key="2">
    <source>
        <dbReference type="EMBL" id="CDX20849.1"/>
    </source>
</evidence>
<proteinExistence type="predicted"/>
<dbReference type="Proteomes" id="UP000045285">
    <property type="component" value="Unassembled WGS sequence"/>
</dbReference>
<dbReference type="EMBL" id="CCMZ01000028">
    <property type="protein sequence ID" value="CDX20849.1"/>
    <property type="molecule type" value="Genomic_DNA"/>
</dbReference>
<accession>A0A090FPJ5</accession>
<name>A0A090FPJ5_MESPL</name>
<evidence type="ECO:0000256" key="1">
    <source>
        <dbReference type="SAM" id="MobiDB-lite"/>
    </source>
</evidence>
<gene>
    <name evidence="2" type="ORF">MPL3356_340052</name>
</gene>
<organism evidence="2 3">
    <name type="scientific">Mesorhizobium plurifarium</name>
    <dbReference type="NCBI Taxonomy" id="69974"/>
    <lineage>
        <taxon>Bacteria</taxon>
        <taxon>Pseudomonadati</taxon>
        <taxon>Pseudomonadota</taxon>
        <taxon>Alphaproteobacteria</taxon>
        <taxon>Hyphomicrobiales</taxon>
        <taxon>Phyllobacteriaceae</taxon>
        <taxon>Mesorhizobium</taxon>
    </lineage>
</organism>
<reference evidence="3" key="1">
    <citation type="submission" date="2014-08" db="EMBL/GenBank/DDBJ databases">
        <authorList>
            <person name="Moulin L."/>
        </authorList>
    </citation>
    <scope>NUCLEOTIDE SEQUENCE [LARGE SCALE GENOMIC DNA]</scope>
</reference>
<protein>
    <submittedName>
        <fullName evidence="2">Uncharacterized protein</fullName>
    </submittedName>
</protein>
<dbReference type="AlphaFoldDB" id="A0A090FPJ5"/>
<feature type="region of interest" description="Disordered" evidence="1">
    <location>
        <begin position="1"/>
        <end position="45"/>
    </location>
</feature>
<sequence length="134" mass="14964">MIKPKGSADTIRASGQRTAAIGRRHDRTREHPIAENKPLIGGRRPDMTMLYRSTDRLCRRGAPMQNLAHSASFDSDDKDAPSRPVVDSDLRSGRVGLLTNNSVEANHACCSRSSRGARRYPHRPRRDLRFSGTQ</sequence>
<feature type="compositionally biased region" description="Basic and acidic residues" evidence="1">
    <location>
        <begin position="78"/>
        <end position="92"/>
    </location>
</feature>
<feature type="compositionally biased region" description="Basic residues" evidence="1">
    <location>
        <begin position="115"/>
        <end position="126"/>
    </location>
</feature>
<feature type="region of interest" description="Disordered" evidence="1">
    <location>
        <begin position="68"/>
        <end position="134"/>
    </location>
</feature>